<evidence type="ECO:0000313" key="2">
    <source>
        <dbReference type="EMBL" id="MBK0381562.1"/>
    </source>
</evidence>
<dbReference type="PROSITE" id="PS51257">
    <property type="entry name" value="PROKAR_LIPOPROTEIN"/>
    <property type="match status" value="1"/>
</dbReference>
<evidence type="ECO:0000256" key="1">
    <source>
        <dbReference type="SAM" id="SignalP"/>
    </source>
</evidence>
<keyword evidence="1" id="KW-0732">Signal</keyword>
<evidence type="ECO:0000313" key="3">
    <source>
        <dbReference type="Proteomes" id="UP000660024"/>
    </source>
</evidence>
<evidence type="ECO:0008006" key="4">
    <source>
        <dbReference type="Google" id="ProtNLM"/>
    </source>
</evidence>
<reference evidence="2 3" key="1">
    <citation type="submission" date="2020-12" db="EMBL/GenBank/DDBJ databases">
        <title>Bacterial novel species Pedobacter sp. SD-b isolated from soil.</title>
        <authorList>
            <person name="Jung H.-Y."/>
        </authorList>
    </citation>
    <scope>NUCLEOTIDE SEQUENCE [LARGE SCALE GENOMIC DNA]</scope>
    <source>
        <strain evidence="2 3">SD-b</strain>
    </source>
</reference>
<dbReference type="Proteomes" id="UP000660024">
    <property type="component" value="Unassembled WGS sequence"/>
</dbReference>
<dbReference type="EMBL" id="JAEHFY010000001">
    <property type="protein sequence ID" value="MBK0381562.1"/>
    <property type="molecule type" value="Genomic_DNA"/>
</dbReference>
<comment type="caution">
    <text evidence="2">The sequence shown here is derived from an EMBL/GenBank/DDBJ whole genome shotgun (WGS) entry which is preliminary data.</text>
</comment>
<accession>A0ABS1BFB0</accession>
<gene>
    <name evidence="2" type="ORF">I5M32_01195</name>
</gene>
<protein>
    <recommendedName>
        <fullName evidence="4">Calx-beta domain-containing protein</fullName>
    </recommendedName>
</protein>
<name>A0ABS1BFB0_9SPHI</name>
<dbReference type="RefSeq" id="WP_200584161.1">
    <property type="nucleotide sequence ID" value="NZ_JAEHFY010000001.1"/>
</dbReference>
<sequence length="273" mass="29096">MKKFIKLFAFVFVCAFITTTFSGCSNKDNYPVTNPPLQASFTGLSTANFGVSNTVPVPTYKLPIGLTTTSNSDTKITVSVTSPTGAVEGTQYKIASKTLTLPAGSVLGYLDITSSYDAYKNDRVDTLVIKITSADGVTPSDYNNTIKLVINKFCPFNADLLSGDFTVITDEWADYAPGSTITVTKVDAGTVSFKYGANNAKPILIKVNSKNVTSVTKQEYGDYGSANGGPFSVQSVNSSKNVAAPCEGTISVLLNHTNSRGDYGNYLIVLKKK</sequence>
<keyword evidence="3" id="KW-1185">Reference proteome</keyword>
<proteinExistence type="predicted"/>
<feature type="signal peptide" evidence="1">
    <location>
        <begin position="1"/>
        <end position="22"/>
    </location>
</feature>
<organism evidence="2 3">
    <name type="scientific">Pedobacter segetis</name>
    <dbReference type="NCBI Taxonomy" id="2793069"/>
    <lineage>
        <taxon>Bacteria</taxon>
        <taxon>Pseudomonadati</taxon>
        <taxon>Bacteroidota</taxon>
        <taxon>Sphingobacteriia</taxon>
        <taxon>Sphingobacteriales</taxon>
        <taxon>Sphingobacteriaceae</taxon>
        <taxon>Pedobacter</taxon>
    </lineage>
</organism>
<feature type="chain" id="PRO_5045244266" description="Calx-beta domain-containing protein" evidence="1">
    <location>
        <begin position="23"/>
        <end position="273"/>
    </location>
</feature>